<reference evidence="6" key="1">
    <citation type="submission" date="2022-06" db="EMBL/GenBank/DDBJ databases">
        <title>Isolation and Genomics of Futiania mangrovii gen. nov., sp. nov., a Rare and Metabolically-versatile member in the Class Alphaproteobacteria.</title>
        <authorList>
            <person name="Liu L."/>
            <person name="Huang W.-C."/>
            <person name="Pan J."/>
            <person name="Li J."/>
            <person name="Huang Y."/>
            <person name="Du H."/>
            <person name="Liu Y."/>
            <person name="Li M."/>
        </authorList>
    </citation>
    <scope>NUCLEOTIDE SEQUENCE</scope>
    <source>
        <strain evidence="6">FT118</strain>
    </source>
</reference>
<dbReference type="EMBL" id="JAMZFT010000002">
    <property type="protein sequence ID" value="MCP1336396.1"/>
    <property type="molecule type" value="Genomic_DNA"/>
</dbReference>
<gene>
    <name evidence="6" type="ORF">NJQ99_08265</name>
</gene>
<accession>A0A9J6P944</accession>
<keyword evidence="3" id="KW-0029">Amino-acid transport</keyword>
<evidence type="ECO:0000259" key="5">
    <source>
        <dbReference type="Pfam" id="PF13458"/>
    </source>
</evidence>
<keyword evidence="2 4" id="KW-0732">Signal</keyword>
<dbReference type="GO" id="GO:0006865">
    <property type="term" value="P:amino acid transport"/>
    <property type="evidence" value="ECO:0007669"/>
    <property type="project" value="UniProtKB-KW"/>
</dbReference>
<dbReference type="RefSeq" id="WP_269332357.1">
    <property type="nucleotide sequence ID" value="NZ_JAMZFT010000002.1"/>
</dbReference>
<dbReference type="InterPro" id="IPR028082">
    <property type="entry name" value="Peripla_BP_I"/>
</dbReference>
<dbReference type="PANTHER" id="PTHR30483">
    <property type="entry name" value="LEUCINE-SPECIFIC-BINDING PROTEIN"/>
    <property type="match status" value="1"/>
</dbReference>
<evidence type="ECO:0000256" key="2">
    <source>
        <dbReference type="ARBA" id="ARBA00022729"/>
    </source>
</evidence>
<comment type="similarity">
    <text evidence="1">Belongs to the leucine-binding protein family.</text>
</comment>
<keyword evidence="7" id="KW-1185">Reference proteome</keyword>
<organism evidence="6 7">
    <name type="scientific">Futiania mangrovi</name>
    <dbReference type="NCBI Taxonomy" id="2959716"/>
    <lineage>
        <taxon>Bacteria</taxon>
        <taxon>Pseudomonadati</taxon>
        <taxon>Pseudomonadota</taxon>
        <taxon>Alphaproteobacteria</taxon>
        <taxon>Futianiales</taxon>
        <taxon>Futianiaceae</taxon>
        <taxon>Futiania</taxon>
    </lineage>
</organism>
<feature type="domain" description="Leucine-binding protein" evidence="5">
    <location>
        <begin position="77"/>
        <end position="402"/>
    </location>
</feature>
<comment type="caution">
    <text evidence="6">The sequence shown here is derived from an EMBL/GenBank/DDBJ whole genome shotgun (WGS) entry which is preliminary data.</text>
</comment>
<evidence type="ECO:0000256" key="1">
    <source>
        <dbReference type="ARBA" id="ARBA00010062"/>
    </source>
</evidence>
<dbReference type="InterPro" id="IPR028081">
    <property type="entry name" value="Leu-bd"/>
</dbReference>
<keyword evidence="3" id="KW-0813">Transport</keyword>
<name>A0A9J6P944_9PROT</name>
<feature type="chain" id="PRO_5039888881" evidence="4">
    <location>
        <begin position="28"/>
        <end position="418"/>
    </location>
</feature>
<dbReference type="CDD" id="cd06339">
    <property type="entry name" value="PBP1_YraM_LppC_lipoprotein-like"/>
    <property type="match status" value="1"/>
</dbReference>
<dbReference type="Gene3D" id="3.40.50.2300">
    <property type="match status" value="2"/>
</dbReference>
<evidence type="ECO:0000313" key="6">
    <source>
        <dbReference type="EMBL" id="MCP1336396.1"/>
    </source>
</evidence>
<proteinExistence type="inferred from homology"/>
<evidence type="ECO:0000256" key="3">
    <source>
        <dbReference type="ARBA" id="ARBA00022970"/>
    </source>
</evidence>
<protein>
    <submittedName>
        <fullName evidence="6">Penicillin-binding protein activator</fullName>
    </submittedName>
</protein>
<dbReference type="InterPro" id="IPR051010">
    <property type="entry name" value="BCAA_transport"/>
</dbReference>
<evidence type="ECO:0000313" key="7">
    <source>
        <dbReference type="Proteomes" id="UP001055804"/>
    </source>
</evidence>
<dbReference type="PANTHER" id="PTHR30483:SF6">
    <property type="entry name" value="PERIPLASMIC BINDING PROTEIN OF ABC TRANSPORTER FOR NATURAL AMINO ACIDS"/>
    <property type="match status" value="1"/>
</dbReference>
<dbReference type="AlphaFoldDB" id="A0A9J6P944"/>
<dbReference type="Pfam" id="PF13458">
    <property type="entry name" value="Peripla_BP_6"/>
    <property type="match status" value="1"/>
</dbReference>
<dbReference type="SUPFAM" id="SSF53822">
    <property type="entry name" value="Periplasmic binding protein-like I"/>
    <property type="match status" value="1"/>
</dbReference>
<feature type="signal peptide" evidence="4">
    <location>
        <begin position="1"/>
        <end position="27"/>
    </location>
</feature>
<sequence>MAQTNGQRNFAPLLARAAKLGAVLAAAAVLTAGCAQRTAPPAPVQSGSTGVILQDTRPASELPAQLPAADAATRDTPVQVAVLLPTGAPQPGVQRVARALANAAQLAANDLNEPRLQLAFYDTGGTADGASAAARTALDRGAELILGPLFSHSVQAAGPLAASYGVNVIAFSTDSTVAGNNVFLLSFLPEDEVARVVSYAVSQGFRQIGSLTPETAYGARVAQALTGIAPRAGALVTASATYPPDPQEMAAPVEGFAAQTWQAALIPENALAVRSVVALLPYYDVDLDAVRLLGTGLWSDPNVLQDPLMHGGWFATPQPEYRDVFERRYRAAYGEAPPRIGSLAYDAVSLAGALIRTGMAQPFAYEVLADQEGFAGVDGIFRFNAQGLAERGLAVMEITADGFKVVSPAPDTFAPPSF</sequence>
<dbReference type="Proteomes" id="UP001055804">
    <property type="component" value="Unassembled WGS sequence"/>
</dbReference>
<evidence type="ECO:0000256" key="4">
    <source>
        <dbReference type="SAM" id="SignalP"/>
    </source>
</evidence>